<dbReference type="SUPFAM" id="SSF56784">
    <property type="entry name" value="HAD-like"/>
    <property type="match status" value="1"/>
</dbReference>
<dbReference type="EMBL" id="MG264610">
    <property type="protein sequence ID" value="AUG32259.1"/>
    <property type="molecule type" value="Genomic_DNA"/>
</dbReference>
<proteinExistence type="predicted"/>
<geneLocation type="plastid" evidence="1"/>
<reference evidence="1" key="1">
    <citation type="submission" date="2017-10" db="EMBL/GenBank/DDBJ databases">
        <title>Paulinella longichromatophora chromatophore genome.</title>
        <authorList>
            <person name="Lhee D."/>
            <person name="Yoon H.S."/>
        </authorList>
    </citation>
    <scope>NUCLEOTIDE SEQUENCE</scope>
</reference>
<keyword evidence="1" id="KW-0934">Plastid</keyword>
<dbReference type="Pfam" id="PF13242">
    <property type="entry name" value="Hydrolase_like"/>
    <property type="match status" value="1"/>
</dbReference>
<dbReference type="InterPro" id="IPR010021">
    <property type="entry name" value="PGPP1/Gep4"/>
</dbReference>
<name>A0A2H4ZP40_9EUKA</name>
<dbReference type="InterPro" id="IPR023214">
    <property type="entry name" value="HAD_sf"/>
</dbReference>
<protein>
    <submittedName>
        <fullName evidence="1">HAD-superfamily phosphatase subfamily IIIA</fullName>
    </submittedName>
</protein>
<dbReference type="Gene3D" id="3.40.50.1000">
    <property type="entry name" value="HAD superfamily/HAD-like"/>
    <property type="match status" value="1"/>
</dbReference>
<dbReference type="GO" id="GO:0008962">
    <property type="term" value="F:phosphatidylglycerophosphatase activity"/>
    <property type="evidence" value="ECO:0007669"/>
    <property type="project" value="InterPro"/>
</dbReference>
<sequence>MKLRSLLQPDWDLGKTIAELSIDELRKRHLKVLILDVDCTLIPPYQSKLPGSVKAWLKNARDHFTIHLFSNNPSGHHIGSLGKELETSFTTSASKPRSQILSKVLSEINVPARKVALIGDRLFTDTLAGNQLGLFTVLVTPIGVRSNQQLQKIERQLSCLLGTSIN</sequence>
<evidence type="ECO:0000313" key="1">
    <source>
        <dbReference type="EMBL" id="AUG32259.1"/>
    </source>
</evidence>
<accession>A0A2H4ZP40</accession>
<organism evidence="1">
    <name type="scientific">Paulinella longichromatophora</name>
    <dbReference type="NCBI Taxonomy" id="1708747"/>
    <lineage>
        <taxon>Eukaryota</taxon>
        <taxon>Sar</taxon>
        <taxon>Rhizaria</taxon>
        <taxon>Cercozoa</taxon>
        <taxon>Imbricatea</taxon>
        <taxon>Silicofilosea</taxon>
        <taxon>Euglyphida</taxon>
        <taxon>Paulinellidae</taxon>
        <taxon>Paulinella</taxon>
    </lineage>
</organism>
<dbReference type="NCBIfam" id="TIGR01668">
    <property type="entry name" value="YqeG_hyp_ppase"/>
    <property type="match status" value="1"/>
</dbReference>
<dbReference type="InterPro" id="IPR036412">
    <property type="entry name" value="HAD-like_sf"/>
</dbReference>
<dbReference type="AlphaFoldDB" id="A0A2H4ZP40"/>
<gene>
    <name evidence="1" type="ORF">PLO_260</name>
</gene>